<name>A0A1H1RD38_9PSED</name>
<dbReference type="AlphaFoldDB" id="A0A1H1RD38"/>
<evidence type="ECO:0008006" key="3">
    <source>
        <dbReference type="Google" id="ProtNLM"/>
    </source>
</evidence>
<gene>
    <name evidence="1" type="ORF">SAMN05216221_1594</name>
</gene>
<dbReference type="RefSeq" id="WP_090348434.1">
    <property type="nucleotide sequence ID" value="NZ_LT629751.1"/>
</dbReference>
<proteinExistence type="predicted"/>
<dbReference type="EMBL" id="LT629751">
    <property type="protein sequence ID" value="SDS33602.1"/>
    <property type="molecule type" value="Genomic_DNA"/>
</dbReference>
<dbReference type="Proteomes" id="UP000243359">
    <property type="component" value="Chromosome I"/>
</dbReference>
<keyword evidence="2" id="KW-1185">Reference proteome</keyword>
<organism evidence="1 2">
    <name type="scientific">Pseudomonas oryzae</name>
    <dbReference type="NCBI Taxonomy" id="1392877"/>
    <lineage>
        <taxon>Bacteria</taxon>
        <taxon>Pseudomonadati</taxon>
        <taxon>Pseudomonadota</taxon>
        <taxon>Gammaproteobacteria</taxon>
        <taxon>Pseudomonadales</taxon>
        <taxon>Pseudomonadaceae</taxon>
        <taxon>Pseudomonas</taxon>
    </lineage>
</organism>
<protein>
    <recommendedName>
        <fullName evidence="3">Lipoprotein</fullName>
    </recommendedName>
</protein>
<evidence type="ECO:0000313" key="2">
    <source>
        <dbReference type="Proteomes" id="UP000243359"/>
    </source>
</evidence>
<dbReference type="OrthoDB" id="5405846at2"/>
<dbReference type="PROSITE" id="PS51257">
    <property type="entry name" value="PROKAR_LIPOPROTEIN"/>
    <property type="match status" value="1"/>
</dbReference>
<sequence>MKKAVLAVIFGAIAASGCTVRVADMTVGSTKNYNLNSAQFVKGPRVVGEDKYPVILFPLGIPNMKTAMDKAIEKDKCAVGLSDVVISQLNHSFIVGSIGARVEGNLIIDASQPGCGSHFRG</sequence>
<accession>A0A1H1RD38</accession>
<evidence type="ECO:0000313" key="1">
    <source>
        <dbReference type="EMBL" id="SDS33602.1"/>
    </source>
</evidence>
<reference evidence="2" key="1">
    <citation type="submission" date="2016-10" db="EMBL/GenBank/DDBJ databases">
        <authorList>
            <person name="Varghese N."/>
            <person name="Submissions S."/>
        </authorList>
    </citation>
    <scope>NUCLEOTIDE SEQUENCE [LARGE SCALE GENOMIC DNA]</scope>
    <source>
        <strain evidence="2">KCTC 32247</strain>
    </source>
</reference>